<dbReference type="EMBL" id="AODE01000032">
    <property type="protein sequence ID" value="EUJ26327.1"/>
    <property type="molecule type" value="Genomic_DNA"/>
</dbReference>
<reference evidence="2 3" key="1">
    <citation type="journal article" date="2014" name="Int. J. Syst. Evol. Microbiol.">
        <title>Listeria floridensis sp. nov., Listeria aquatica sp. nov., Listeria cornellensis sp. nov., Listeria riparia sp. nov. and Listeria grandensis sp. nov., from agricultural and natural environments.</title>
        <authorList>
            <person name="den Bakker H.C."/>
            <person name="Warchocki S."/>
            <person name="Wright E.M."/>
            <person name="Allred A.F."/>
            <person name="Ahlstrom C."/>
            <person name="Manuel C.S."/>
            <person name="Stasiewicz M.J."/>
            <person name="Burrell A."/>
            <person name="Roof S."/>
            <person name="Strawn L."/>
            <person name="Fortes E.D."/>
            <person name="Nightingale K.K."/>
            <person name="Kephart D."/>
            <person name="Wiedmann M."/>
        </authorList>
    </citation>
    <scope>NUCLEOTIDE SEQUENCE [LARGE SCALE GENOMIC DNA]</scope>
    <source>
        <strain evidence="3">FSL F6-969</strain>
    </source>
</reference>
<dbReference type="Proteomes" id="UP000019254">
    <property type="component" value="Unassembled WGS sequence"/>
</dbReference>
<comment type="caution">
    <text evidence="2">The sequence shown here is derived from an EMBL/GenBank/DDBJ whole genome shotgun (WGS) entry which is preliminary data.</text>
</comment>
<keyword evidence="1" id="KW-0812">Transmembrane</keyword>
<organism evidence="2 3">
    <name type="scientific">Listeria cornellensis FSL F6-0969</name>
    <dbReference type="NCBI Taxonomy" id="1265820"/>
    <lineage>
        <taxon>Bacteria</taxon>
        <taxon>Bacillati</taxon>
        <taxon>Bacillota</taxon>
        <taxon>Bacilli</taxon>
        <taxon>Bacillales</taxon>
        <taxon>Listeriaceae</taxon>
        <taxon>Listeria</taxon>
    </lineage>
</organism>
<gene>
    <name evidence="2" type="ORF">PCORN_15121</name>
</gene>
<keyword evidence="3" id="KW-1185">Reference proteome</keyword>
<accession>W7BKD8</accession>
<name>W7BKD8_9LIST</name>
<evidence type="ECO:0000313" key="2">
    <source>
        <dbReference type="EMBL" id="EUJ26327.1"/>
    </source>
</evidence>
<protein>
    <submittedName>
        <fullName evidence="2">Uncharacterized protein</fullName>
    </submittedName>
</protein>
<dbReference type="AlphaFoldDB" id="W7BKD8"/>
<keyword evidence="1" id="KW-0472">Membrane</keyword>
<sequence length="36" mass="3702">MVKFNELEHEGLNCGWCTTGGVVGGIVVIGGIVVLT</sequence>
<evidence type="ECO:0000313" key="3">
    <source>
        <dbReference type="Proteomes" id="UP000019254"/>
    </source>
</evidence>
<keyword evidence="1" id="KW-1133">Transmembrane helix</keyword>
<feature type="transmembrane region" description="Helical" evidence="1">
    <location>
        <begin position="12"/>
        <end position="35"/>
    </location>
</feature>
<proteinExistence type="predicted"/>
<evidence type="ECO:0000256" key="1">
    <source>
        <dbReference type="SAM" id="Phobius"/>
    </source>
</evidence>